<evidence type="ECO:0000256" key="6">
    <source>
        <dbReference type="ARBA" id="ARBA00022917"/>
    </source>
</evidence>
<keyword evidence="4 8" id="KW-0488">Methylation</keyword>
<dbReference type="SUPFAM" id="SSF75620">
    <property type="entry name" value="Release factor"/>
    <property type="match status" value="1"/>
</dbReference>
<evidence type="ECO:0000256" key="8">
    <source>
        <dbReference type="HAMAP-Rule" id="MF_00093"/>
    </source>
</evidence>
<evidence type="ECO:0000256" key="5">
    <source>
        <dbReference type="ARBA" id="ARBA00022490"/>
    </source>
</evidence>
<dbReference type="NCBIfam" id="TIGR00019">
    <property type="entry name" value="prfA"/>
    <property type="match status" value="1"/>
</dbReference>
<evidence type="ECO:0000256" key="9">
    <source>
        <dbReference type="SAM" id="Coils"/>
    </source>
</evidence>
<dbReference type="OrthoDB" id="9806673at2"/>
<dbReference type="Gene3D" id="3.30.70.1660">
    <property type="match status" value="1"/>
</dbReference>
<evidence type="ECO:0000259" key="10">
    <source>
        <dbReference type="PROSITE" id="PS00745"/>
    </source>
</evidence>
<dbReference type="Pfam" id="PF00472">
    <property type="entry name" value="RF-1"/>
    <property type="match status" value="1"/>
</dbReference>
<comment type="caution">
    <text evidence="11">The sequence shown here is derived from an EMBL/GenBank/DDBJ whole genome shotgun (WGS) entry which is preliminary data.</text>
</comment>
<dbReference type="Proteomes" id="UP000295325">
    <property type="component" value="Unassembled WGS sequence"/>
</dbReference>
<feature type="coiled-coil region" evidence="9">
    <location>
        <begin position="55"/>
        <end position="101"/>
    </location>
</feature>
<keyword evidence="9" id="KW-0175">Coiled coil</keyword>
<dbReference type="InterPro" id="IPR045853">
    <property type="entry name" value="Pep_chain_release_fac_I_sf"/>
</dbReference>
<dbReference type="HAMAP" id="MF_00093">
    <property type="entry name" value="Rel_fac_1"/>
    <property type="match status" value="1"/>
</dbReference>
<dbReference type="FunFam" id="3.30.70.1660:FF:000002">
    <property type="entry name" value="Peptide chain release factor 1"/>
    <property type="match status" value="1"/>
</dbReference>
<accession>A0A4R7KS35</accession>
<dbReference type="InterPro" id="IPR005139">
    <property type="entry name" value="PCRF"/>
</dbReference>
<evidence type="ECO:0000256" key="1">
    <source>
        <dbReference type="ARBA" id="ARBA00002986"/>
    </source>
</evidence>
<dbReference type="RefSeq" id="WP_133627376.1">
    <property type="nucleotide sequence ID" value="NZ_SOAZ01000004.1"/>
</dbReference>
<dbReference type="PANTHER" id="PTHR43804:SF7">
    <property type="entry name" value="LD18447P"/>
    <property type="match status" value="1"/>
</dbReference>
<comment type="function">
    <text evidence="1 8">Peptide chain release factor 1 directs the termination of translation in response to the peptide chain termination codons UAG and UAA.</text>
</comment>
<dbReference type="GO" id="GO:0016149">
    <property type="term" value="F:translation release factor activity, codon specific"/>
    <property type="evidence" value="ECO:0007669"/>
    <property type="project" value="UniProtKB-UniRule"/>
</dbReference>
<dbReference type="PANTHER" id="PTHR43804">
    <property type="entry name" value="LD18447P"/>
    <property type="match status" value="1"/>
</dbReference>
<dbReference type="Gene3D" id="6.10.140.1950">
    <property type="match status" value="1"/>
</dbReference>
<dbReference type="InterPro" id="IPR004373">
    <property type="entry name" value="RF-1"/>
</dbReference>
<dbReference type="GO" id="GO:0005829">
    <property type="term" value="C:cytosol"/>
    <property type="evidence" value="ECO:0007669"/>
    <property type="project" value="UniProtKB-ARBA"/>
</dbReference>
<evidence type="ECO:0000256" key="2">
    <source>
        <dbReference type="ARBA" id="ARBA00004496"/>
    </source>
</evidence>
<dbReference type="FunFam" id="3.30.160.20:FF:000004">
    <property type="entry name" value="Peptide chain release factor 1"/>
    <property type="match status" value="1"/>
</dbReference>
<organism evidence="11 12">
    <name type="scientific">Fonticella tunisiensis</name>
    <dbReference type="NCBI Taxonomy" id="1096341"/>
    <lineage>
        <taxon>Bacteria</taxon>
        <taxon>Bacillati</taxon>
        <taxon>Bacillota</taxon>
        <taxon>Clostridia</taxon>
        <taxon>Eubacteriales</taxon>
        <taxon>Clostridiaceae</taxon>
        <taxon>Fonticella</taxon>
    </lineage>
</organism>
<evidence type="ECO:0000256" key="4">
    <source>
        <dbReference type="ARBA" id="ARBA00022481"/>
    </source>
</evidence>
<keyword evidence="6 8" id="KW-0648">Protein biosynthesis</keyword>
<dbReference type="Gene3D" id="3.30.160.20">
    <property type="match status" value="1"/>
</dbReference>
<gene>
    <name evidence="8" type="primary">prfA</name>
    <name evidence="11" type="ORF">EDD71_104101</name>
</gene>
<protein>
    <recommendedName>
        <fullName evidence="7 8">Peptide chain release factor 1</fullName>
        <shortName evidence="8">RF-1</shortName>
    </recommendedName>
</protein>
<dbReference type="Pfam" id="PF03462">
    <property type="entry name" value="PCRF"/>
    <property type="match status" value="1"/>
</dbReference>
<feature type="coiled-coil region" evidence="9">
    <location>
        <begin position="255"/>
        <end position="289"/>
    </location>
</feature>
<reference evidence="11 12" key="1">
    <citation type="submission" date="2019-03" db="EMBL/GenBank/DDBJ databases">
        <title>Genomic Encyclopedia of Type Strains, Phase IV (KMG-IV): sequencing the most valuable type-strain genomes for metagenomic binning, comparative biology and taxonomic classification.</title>
        <authorList>
            <person name="Goeker M."/>
        </authorList>
    </citation>
    <scope>NUCLEOTIDE SEQUENCE [LARGE SCALE GENOMIC DNA]</scope>
    <source>
        <strain evidence="11 12">DSM 24455</strain>
    </source>
</reference>
<dbReference type="NCBIfam" id="NF001859">
    <property type="entry name" value="PRK00591.1"/>
    <property type="match status" value="1"/>
</dbReference>
<dbReference type="FunFam" id="3.30.70.1660:FF:000004">
    <property type="entry name" value="Peptide chain release factor 1"/>
    <property type="match status" value="1"/>
</dbReference>
<evidence type="ECO:0000256" key="3">
    <source>
        <dbReference type="ARBA" id="ARBA00010835"/>
    </source>
</evidence>
<evidence type="ECO:0000256" key="7">
    <source>
        <dbReference type="ARBA" id="ARBA00050039"/>
    </source>
</evidence>
<comment type="PTM">
    <text evidence="8">Methylated by PrmC. Methylation increases the termination efficiency of RF1.</text>
</comment>
<keyword evidence="12" id="KW-1185">Reference proteome</keyword>
<comment type="subcellular location">
    <subcellularLocation>
        <location evidence="2 8">Cytoplasm</location>
    </subcellularLocation>
</comment>
<dbReference type="SMART" id="SM00937">
    <property type="entry name" value="PCRF"/>
    <property type="match status" value="1"/>
</dbReference>
<comment type="similarity">
    <text evidence="3 8">Belongs to the prokaryotic/mitochondrial release factor family.</text>
</comment>
<dbReference type="InterPro" id="IPR050057">
    <property type="entry name" value="Prokaryotic/Mito_RF"/>
</dbReference>
<keyword evidence="5 8" id="KW-0963">Cytoplasm</keyword>
<dbReference type="InterPro" id="IPR000352">
    <property type="entry name" value="Pep_chain_release_fac_I"/>
</dbReference>
<name>A0A4R7KS35_9CLOT</name>
<proteinExistence type="inferred from homology"/>
<feature type="domain" description="Prokaryotic-type class I peptide chain release factors" evidence="10">
    <location>
        <begin position="226"/>
        <end position="242"/>
    </location>
</feature>
<evidence type="ECO:0000313" key="12">
    <source>
        <dbReference type="Proteomes" id="UP000295325"/>
    </source>
</evidence>
<dbReference type="EMBL" id="SOAZ01000004">
    <property type="protein sequence ID" value="TDT62376.1"/>
    <property type="molecule type" value="Genomic_DNA"/>
</dbReference>
<feature type="modified residue" description="N5-methylglutamine" evidence="8">
    <location>
        <position position="233"/>
    </location>
</feature>
<dbReference type="PROSITE" id="PS00745">
    <property type="entry name" value="RF_PROK_I"/>
    <property type="match status" value="1"/>
</dbReference>
<evidence type="ECO:0000313" key="11">
    <source>
        <dbReference type="EMBL" id="TDT62376.1"/>
    </source>
</evidence>
<dbReference type="AlphaFoldDB" id="A0A4R7KS35"/>
<sequence length="355" mass="40511">MLDKLDFIEEKYEELTKKISDPEVISDQSMFQKLCKEHSAIEEIVMEYRKYKDILQRIADDKEMLNDKLDKEMKELVEEELKELEGEKENAEQRLKVLLLPKDPNDDKNVFIEIRAGAGGEEAALFAGNLFRMYTRYAERNNWKVEMMSSNPTGLGGFKEVIFMVKGRGAYSKLKYESGVHRVQRVPETEAGGRIHTSTATVAVLPEAEDVEIEINPNDLRIDVFRSSGNGGQSVNTTDSAVRITHLPTGIVISCQDEKSQLKNKEKAMKILKARLYEIEQEKQRAEIAQERKSQVGTGDRSERIRTYNYPQGRVTDHRIGLTIYRLESFLDGDIDEVVDALITADQAEKLKEVG</sequence>